<sequence length="1727" mass="183744">MSSVIPFICSVAALQTPPLVPPSPSAVPASFGRRAALAFGAASTAAMALPNAAHASSQGTEWKLWPALPLAPYGKRKTVMREAVPGRAWTFDQLLGVFYVHVPIRMTVIRMDAGGLLVYAPVAPTKECLALLQPLIDAHGPIRHIILPSVAPEHKVLAGPFARQFRNAEFWTTDAQYAFPLNLPATWLGFPGKVKQLPPRGDGLFGGEFKLAVISAKASRESIYQDAALFHEPSRTLLVCDAVVSINAEPPAILTAEPEYTRALLYHARDDPLEKVVDTPEVRRKGWQRIALFGNFFMPGSLRMLDQSVWLSAASKSPMPELGWGGVLPFTWTDKTPLAFERFTQGGAPVVVPIIQIILSRAPEASAAWVDTICSWPVETVIPAHFDAPIKVTPSSLRKAFAFIDNRENKVRACDEDVAFLRDALDGLPPNLALFDTPASTTHFFDNYKYLRGRQFPNMSKQNTMDGDISMQAEMQAVKFETKMLLSRVSKLEEKLQVTATSASLHDWARAATPSELRQRRQELSNAYVRQVHVELADQMKAAGIAAAASITAAAPSDIAATRSSPWWAETPKADYTRQQVRAAAMGLEAGSLGSVARGLAAGIPLRVLRTAGGLSRGCSYSRGVELHTAAKVAGSSTHEARAAGHTLAEAKTGVVGDCATTCVFARLAGYSCFEARAAGYSCAEAKAAGYTCSEVQAAGYSCAEAKAAGYFAPRLRAAGYSCAEAKAAGFSFADAKAAGFSCAEAKAAGFVAGLKAAGYTFDEAKDAGYTLSEMRVGRFSCEEAKAGGYSCAEAKDAGYNPRECMEAGFTVFEGLAAGYPMADHLNRHAPEFYWDHASSWGRMPRQAAAERMPTRQSTAERARSSIQTAATSTFLLPLGRTATSTEALIPAAFHPLADSVPPSFRMLPHRRSDDASPRMPVNYEFESVKAAGYTVGLRSRTPFAPGWVPHRNAATLPQHQTLSSPRNMSPRPLVPLSPNTASFRHEMRQLPLPPPLTAASHAVHAAHAGAHADVRRAHAIHVARVMQWDRSMKGLSRSATSLGPPSTAYGSPRPLAGAIAAMDPAIGAIHAMHAAARTANVKVRLVDVSGLRPSASLPALAHAPSLSYSHFAKAPIIDGRAMTPMTEQTTQLVARYQPAGYALPAPMLSEHHAMQASGALPPPLADYDAAPAAAYPSTAFSSLDRPRAAGPSGRRAPATGLLVAGPAVPDPALAEGLSFPTGFPSEASSASQHSHSQPPAALTGFKALRSLDSPPPAVNVNAEPVQPAAYGGVNVNDAAYGGGWLGGLESMAGPAADDGSWPGADAHILDADAHLDAYTWPAEQCAQYDASLSGELGAELGMPAGTGEDQPGRHSNSQRGKFRIIGPAKDAHYGASLWAMKFGARGKSMQERMLEEAKRRRGKQVNLSDVTKGLLLNRRIVAALRACTVFHGLDSLHLSMMAYGGLNMRMKRYGVVYRAGAAASSFFVLTHGSVQIVSEDGPPQTITVERGARQGIAFGLESLGGLGSGGAVSGGSGLCRQATVCALEASSLVVFSTKDMRLDEGRLERLADRIFAETAAAALRITPVFADLTPAQLASLAPLFEFGAFNPNTPFFSAGGACDKLFILLNGSMVISQRSTTIATLHSTVGEGSTVWHPFVGAEGLLDAETRRPYDVVTCTPANALVLPAHALKRFLKSVPNLYDRLREFSEMRRKAWELECGLSLSLEYDSVPEAAQNEDPAQDAD</sequence>
<name>A0A0M0JFM3_9EUKA</name>
<organism evidence="3 4">
    <name type="scientific">Chrysochromulina tobinii</name>
    <dbReference type="NCBI Taxonomy" id="1460289"/>
    <lineage>
        <taxon>Eukaryota</taxon>
        <taxon>Haptista</taxon>
        <taxon>Haptophyta</taxon>
        <taxon>Prymnesiophyceae</taxon>
        <taxon>Prymnesiales</taxon>
        <taxon>Chrysochromulinaceae</taxon>
        <taxon>Chrysochromulina</taxon>
    </lineage>
</organism>
<dbReference type="InterPro" id="IPR006311">
    <property type="entry name" value="TAT_signal"/>
</dbReference>
<reference evidence="4" key="1">
    <citation type="journal article" date="2015" name="PLoS Genet.">
        <title>Genome Sequence and Transcriptome Analyses of Chrysochromulina tobin: Metabolic Tools for Enhanced Algal Fitness in the Prominent Order Prymnesiales (Haptophyceae).</title>
        <authorList>
            <person name="Hovde B.T."/>
            <person name="Deodato C.R."/>
            <person name="Hunsperger H.M."/>
            <person name="Ryken S.A."/>
            <person name="Yost W."/>
            <person name="Jha R.K."/>
            <person name="Patterson J."/>
            <person name="Monnat R.J. Jr."/>
            <person name="Barlow S.B."/>
            <person name="Starkenburg S.R."/>
            <person name="Cattolico R.A."/>
        </authorList>
    </citation>
    <scope>NUCLEOTIDE SEQUENCE</scope>
    <source>
        <strain evidence="4">CCMP291</strain>
    </source>
</reference>
<dbReference type="Pfam" id="PF14234">
    <property type="entry name" value="DUF4336"/>
    <property type="match status" value="1"/>
</dbReference>
<evidence type="ECO:0000313" key="3">
    <source>
        <dbReference type="EMBL" id="KOO25018.1"/>
    </source>
</evidence>
<dbReference type="SMART" id="SM00100">
    <property type="entry name" value="cNMP"/>
    <property type="match status" value="2"/>
</dbReference>
<dbReference type="OrthoDB" id="421671at2759"/>
<feature type="compositionally biased region" description="Low complexity" evidence="1">
    <location>
        <begin position="1228"/>
        <end position="1240"/>
    </location>
</feature>
<feature type="region of interest" description="Disordered" evidence="1">
    <location>
        <begin position="1216"/>
        <end position="1240"/>
    </location>
</feature>
<dbReference type="InterPro" id="IPR025638">
    <property type="entry name" value="DUF4336"/>
</dbReference>
<dbReference type="PANTHER" id="PTHR33835:SF2">
    <property type="entry name" value="LYSINE-TRNA LIGASE"/>
    <property type="match status" value="1"/>
</dbReference>
<keyword evidence="4" id="KW-1185">Reference proteome</keyword>
<proteinExistence type="predicted"/>
<feature type="domain" description="Cyclic nucleotide-binding" evidence="2">
    <location>
        <begin position="1430"/>
        <end position="1542"/>
    </location>
</feature>
<gene>
    <name evidence="3" type="ORF">Ctob_004000</name>
</gene>
<dbReference type="SUPFAM" id="SSF51206">
    <property type="entry name" value="cAMP-binding domain-like"/>
    <property type="match status" value="2"/>
</dbReference>
<dbReference type="InterPro" id="IPR018490">
    <property type="entry name" value="cNMP-bd_dom_sf"/>
</dbReference>
<evidence type="ECO:0000259" key="2">
    <source>
        <dbReference type="PROSITE" id="PS50042"/>
    </source>
</evidence>
<dbReference type="InterPro" id="IPR000595">
    <property type="entry name" value="cNMP-bd_dom"/>
</dbReference>
<accession>A0A0M0JFM3</accession>
<dbReference type="InterPro" id="IPR057481">
    <property type="entry name" value="Decapeptide"/>
</dbReference>
<evidence type="ECO:0000256" key="1">
    <source>
        <dbReference type="SAM" id="MobiDB-lite"/>
    </source>
</evidence>
<dbReference type="PANTHER" id="PTHR33835">
    <property type="entry name" value="YALI0C07656P"/>
    <property type="match status" value="1"/>
</dbReference>
<dbReference type="InterPro" id="IPR014710">
    <property type="entry name" value="RmlC-like_jellyroll"/>
</dbReference>
<dbReference type="Pfam" id="PF25296">
    <property type="entry name" value="Decapeptide"/>
    <property type="match status" value="2"/>
</dbReference>
<feature type="domain" description="Cyclic nucleotide-binding" evidence="2">
    <location>
        <begin position="1569"/>
        <end position="1694"/>
    </location>
</feature>
<evidence type="ECO:0000313" key="4">
    <source>
        <dbReference type="Proteomes" id="UP000037460"/>
    </source>
</evidence>
<dbReference type="PROSITE" id="PS50042">
    <property type="entry name" value="CNMP_BINDING_3"/>
    <property type="match status" value="2"/>
</dbReference>
<dbReference type="PROSITE" id="PS51318">
    <property type="entry name" value="TAT"/>
    <property type="match status" value="1"/>
</dbReference>
<protein>
    <recommendedName>
        <fullName evidence="2">Cyclic nucleotide-binding domain-containing protein</fullName>
    </recommendedName>
</protein>
<comment type="caution">
    <text evidence="3">The sequence shown here is derived from an EMBL/GenBank/DDBJ whole genome shotgun (WGS) entry which is preliminary data.</text>
</comment>
<dbReference type="Gene3D" id="2.60.120.10">
    <property type="entry name" value="Jelly Rolls"/>
    <property type="match status" value="2"/>
</dbReference>
<dbReference type="EMBL" id="JWZX01003028">
    <property type="protein sequence ID" value="KOO25018.1"/>
    <property type="molecule type" value="Genomic_DNA"/>
</dbReference>
<dbReference type="Proteomes" id="UP000037460">
    <property type="component" value="Unassembled WGS sequence"/>
</dbReference>